<evidence type="ECO:0000256" key="2">
    <source>
        <dbReference type="ARBA" id="ARBA00023002"/>
    </source>
</evidence>
<gene>
    <name evidence="7" type="primary">ldhA</name>
    <name evidence="7" type="ORF">SVXNc_0992</name>
</gene>
<dbReference type="SUPFAM" id="SSF51735">
    <property type="entry name" value="NAD(P)-binding Rossmann-fold domains"/>
    <property type="match status" value="1"/>
</dbReference>
<dbReference type="EC" id="1.1.1.28" evidence="7"/>
<dbReference type="PANTHER" id="PTHR43026">
    <property type="entry name" value="2-HYDROXYACID DEHYDROGENASE HOMOLOG 1-RELATED"/>
    <property type="match status" value="1"/>
</dbReference>
<dbReference type="InterPro" id="IPR006139">
    <property type="entry name" value="D-isomer_2_OHA_DH_cat_dom"/>
</dbReference>
<dbReference type="Pfam" id="PF00389">
    <property type="entry name" value="2-Hacid_dh"/>
    <property type="match status" value="1"/>
</dbReference>
<comment type="similarity">
    <text evidence="1 4">Belongs to the D-isomer specific 2-hydroxyacid dehydrogenase family.</text>
</comment>
<organism evidence="7 8">
    <name type="scientific">Candidatus Nanohalococcus occultus</name>
    <dbReference type="NCBI Taxonomy" id="2978047"/>
    <lineage>
        <taxon>Archaea</taxon>
        <taxon>Candidatus Nanohalarchaeota</taxon>
        <taxon>Candidatus Nanohalarchaeota incertae sedis</taxon>
        <taxon>Candidatus Nanohalococcus</taxon>
    </lineage>
</organism>
<evidence type="ECO:0000256" key="3">
    <source>
        <dbReference type="ARBA" id="ARBA00023027"/>
    </source>
</evidence>
<reference evidence="7 8" key="1">
    <citation type="submission" date="2022-09" db="EMBL/GenBank/DDBJ databases">
        <title>Xylan utilization by haloarchaea-nanohaloarchaea associations.</title>
        <authorList>
            <person name="Yakimov M."/>
        </authorList>
    </citation>
    <scope>NUCLEOTIDE SEQUENCE [LARGE SCALE GENOMIC DNA]</scope>
    <source>
        <strain evidence="7 8">SVXNc</strain>
    </source>
</reference>
<feature type="domain" description="D-isomer specific 2-hydroxyacid dehydrogenase NAD-binding" evidence="6">
    <location>
        <begin position="114"/>
        <end position="308"/>
    </location>
</feature>
<evidence type="ECO:0000256" key="4">
    <source>
        <dbReference type="RuleBase" id="RU003719"/>
    </source>
</evidence>
<accession>A0ABY8CGX7</accession>
<dbReference type="PANTHER" id="PTHR43026:SF1">
    <property type="entry name" value="2-HYDROXYACID DEHYDROGENASE HOMOLOG 1-RELATED"/>
    <property type="match status" value="1"/>
</dbReference>
<proteinExistence type="inferred from homology"/>
<dbReference type="GO" id="GO:0008720">
    <property type="term" value="F:D-lactate dehydrogenase (NAD+) activity"/>
    <property type="evidence" value="ECO:0007669"/>
    <property type="project" value="UniProtKB-EC"/>
</dbReference>
<dbReference type="SUPFAM" id="SSF52283">
    <property type="entry name" value="Formate/glycerate dehydrogenase catalytic domain-like"/>
    <property type="match status" value="1"/>
</dbReference>
<keyword evidence="3" id="KW-0520">NAD</keyword>
<name>A0ABY8CGX7_9ARCH</name>
<dbReference type="EMBL" id="CP104395">
    <property type="protein sequence ID" value="WEL19985.1"/>
    <property type="molecule type" value="Genomic_DNA"/>
</dbReference>
<sequence length="336" mass="37566">MFKEANNLSMKVAWFDAEDWEKEYLEDKEYDLEIDFFEESLNSETVELAEGYDAVAVFVSSDVNGEVLDSLDADLVACRSTGFDHVDTEKAREQGIDVCNVPYYGANTVAEHTFGLILALSRKIYSAIRKVDEGDFDHEGLRGFDLEGKKLGVVGTGSIGKHVIQMANGFGMDVIASDPKPDHEAAEELGFMYVSNEDLFRQSDIITLHCPLVEQTEHLLSEEEFDLMDGTVLVNTARGGLIDTEALIEALEKDQVKSAGLDVLEEECFLEDDIGYLSEMEDECDPKTILEDHILIDREDVLITPHNAFNSIEALQRITDTTLDNLENRKNVVNGF</sequence>
<protein>
    <submittedName>
        <fullName evidence="7">D-lactate dehydrogenase</fullName>
        <ecNumber evidence="7">1.1.1.28</ecNumber>
    </submittedName>
</protein>
<keyword evidence="2 4" id="KW-0560">Oxidoreductase</keyword>
<evidence type="ECO:0000313" key="7">
    <source>
        <dbReference type="EMBL" id="WEL19985.1"/>
    </source>
</evidence>
<dbReference type="InterPro" id="IPR036291">
    <property type="entry name" value="NAD(P)-bd_dom_sf"/>
</dbReference>
<dbReference type="InterPro" id="IPR006140">
    <property type="entry name" value="D-isomer_DH_NAD-bd"/>
</dbReference>
<dbReference type="InterPro" id="IPR029753">
    <property type="entry name" value="D-isomer_DH_CS"/>
</dbReference>
<dbReference type="Gene3D" id="3.40.50.720">
    <property type="entry name" value="NAD(P)-binding Rossmann-like Domain"/>
    <property type="match status" value="2"/>
</dbReference>
<dbReference type="InterPro" id="IPR058205">
    <property type="entry name" value="D-LDH-like"/>
</dbReference>
<dbReference type="Proteomes" id="UP001218034">
    <property type="component" value="Chromosome"/>
</dbReference>
<evidence type="ECO:0000313" key="8">
    <source>
        <dbReference type="Proteomes" id="UP001218034"/>
    </source>
</evidence>
<evidence type="ECO:0000259" key="5">
    <source>
        <dbReference type="Pfam" id="PF00389"/>
    </source>
</evidence>
<evidence type="ECO:0000256" key="1">
    <source>
        <dbReference type="ARBA" id="ARBA00005854"/>
    </source>
</evidence>
<dbReference type="PROSITE" id="PS00670">
    <property type="entry name" value="D_2_HYDROXYACID_DH_2"/>
    <property type="match status" value="1"/>
</dbReference>
<feature type="domain" description="D-isomer specific 2-hydroxyacid dehydrogenase catalytic" evidence="5">
    <location>
        <begin position="18"/>
        <end position="327"/>
    </location>
</feature>
<evidence type="ECO:0000259" key="6">
    <source>
        <dbReference type="Pfam" id="PF02826"/>
    </source>
</evidence>
<dbReference type="Pfam" id="PF02826">
    <property type="entry name" value="2-Hacid_dh_C"/>
    <property type="match status" value="1"/>
</dbReference>
<keyword evidence="8" id="KW-1185">Reference proteome</keyword>